<dbReference type="Proteomes" id="UP001163846">
    <property type="component" value="Unassembled WGS sequence"/>
</dbReference>
<comment type="caution">
    <text evidence="2">The sequence shown here is derived from an EMBL/GenBank/DDBJ whole genome shotgun (WGS) entry which is preliminary data.</text>
</comment>
<evidence type="ECO:0000259" key="1">
    <source>
        <dbReference type="Pfam" id="PF26138"/>
    </source>
</evidence>
<protein>
    <recommendedName>
        <fullName evidence="1">DUF8040 domain-containing protein</fullName>
    </recommendedName>
</protein>
<evidence type="ECO:0000313" key="2">
    <source>
        <dbReference type="EMBL" id="KAJ3831085.1"/>
    </source>
</evidence>
<dbReference type="AlphaFoldDB" id="A0AA38NV26"/>
<evidence type="ECO:0000313" key="3">
    <source>
        <dbReference type="Proteomes" id="UP001163846"/>
    </source>
</evidence>
<dbReference type="EMBL" id="MU807823">
    <property type="protein sequence ID" value="KAJ3831085.1"/>
    <property type="molecule type" value="Genomic_DNA"/>
</dbReference>
<organism evidence="2 3">
    <name type="scientific">Lentinula raphanica</name>
    <dbReference type="NCBI Taxonomy" id="153919"/>
    <lineage>
        <taxon>Eukaryota</taxon>
        <taxon>Fungi</taxon>
        <taxon>Dikarya</taxon>
        <taxon>Basidiomycota</taxon>
        <taxon>Agaricomycotina</taxon>
        <taxon>Agaricomycetes</taxon>
        <taxon>Agaricomycetidae</taxon>
        <taxon>Agaricales</taxon>
        <taxon>Marasmiineae</taxon>
        <taxon>Omphalotaceae</taxon>
        <taxon>Lentinula</taxon>
    </lineage>
</organism>
<feature type="domain" description="DUF8040" evidence="1">
    <location>
        <begin position="16"/>
        <end position="76"/>
    </location>
</feature>
<sequence>IVLYATPGYWAQEYHTSKLSGAEWVEELLLGHPDRIYTELGMWVHVFTAFVFQLRLSGLSDSRYVTLEEKAAIFLY</sequence>
<keyword evidence="3" id="KW-1185">Reference proteome</keyword>
<feature type="non-terminal residue" evidence="2">
    <location>
        <position position="1"/>
    </location>
</feature>
<feature type="non-terminal residue" evidence="2">
    <location>
        <position position="76"/>
    </location>
</feature>
<reference evidence="2" key="1">
    <citation type="submission" date="2022-08" db="EMBL/GenBank/DDBJ databases">
        <authorList>
            <consortium name="DOE Joint Genome Institute"/>
            <person name="Min B."/>
            <person name="Riley R."/>
            <person name="Sierra-Patev S."/>
            <person name="Naranjo-Ortiz M."/>
            <person name="Looney B."/>
            <person name="Konkel Z."/>
            <person name="Slot J.C."/>
            <person name="Sakamoto Y."/>
            <person name="Steenwyk J.L."/>
            <person name="Rokas A."/>
            <person name="Carro J."/>
            <person name="Camarero S."/>
            <person name="Ferreira P."/>
            <person name="Molpeceres G."/>
            <person name="Ruiz-Duenas F.J."/>
            <person name="Serrano A."/>
            <person name="Henrissat B."/>
            <person name="Drula E."/>
            <person name="Hughes K.W."/>
            <person name="Mata J.L."/>
            <person name="Ishikawa N.K."/>
            <person name="Vargas-Isla R."/>
            <person name="Ushijima S."/>
            <person name="Smith C.A."/>
            <person name="Ahrendt S."/>
            <person name="Andreopoulos W."/>
            <person name="He G."/>
            <person name="Labutti K."/>
            <person name="Lipzen A."/>
            <person name="Ng V."/>
            <person name="Sandor L."/>
            <person name="Barry K."/>
            <person name="Martinez A.T."/>
            <person name="Xiao Y."/>
            <person name="Gibbons J.G."/>
            <person name="Terashima K."/>
            <person name="Hibbett D.S."/>
            <person name="Grigoriev I.V."/>
        </authorList>
    </citation>
    <scope>NUCLEOTIDE SEQUENCE</scope>
    <source>
        <strain evidence="2">TFB9207</strain>
    </source>
</reference>
<name>A0AA38NV26_9AGAR</name>
<dbReference type="InterPro" id="IPR058353">
    <property type="entry name" value="DUF8040"/>
</dbReference>
<dbReference type="Pfam" id="PF26138">
    <property type="entry name" value="DUF8040"/>
    <property type="match status" value="1"/>
</dbReference>
<gene>
    <name evidence="2" type="ORF">F5878DRAFT_509100</name>
</gene>
<proteinExistence type="predicted"/>
<accession>A0AA38NV26</accession>